<keyword evidence="1" id="KW-0732">Signal</keyword>
<feature type="chain" id="PRO_5046644390" evidence="1">
    <location>
        <begin position="34"/>
        <end position="348"/>
    </location>
</feature>
<keyword evidence="3" id="KW-1185">Reference proteome</keyword>
<reference evidence="2 3" key="1">
    <citation type="submission" date="2023-02" db="EMBL/GenBank/DDBJ databases">
        <authorList>
            <person name="Mo P."/>
        </authorList>
    </citation>
    <scope>NUCLEOTIDE SEQUENCE [LARGE SCALE GENOMIC DNA]</scope>
    <source>
        <strain evidence="2 3">HUAS 3</strain>
    </source>
</reference>
<feature type="signal peptide" evidence="1">
    <location>
        <begin position="1"/>
        <end position="33"/>
    </location>
</feature>
<dbReference type="EMBL" id="CP118615">
    <property type="protein sequence ID" value="WDZ85816.1"/>
    <property type="molecule type" value="Genomic_DNA"/>
</dbReference>
<proteinExistence type="predicted"/>
<accession>A0ABY7ZSP6</accession>
<evidence type="ECO:0000256" key="1">
    <source>
        <dbReference type="SAM" id="SignalP"/>
    </source>
</evidence>
<name>A0ABY7ZSP6_9ACTN</name>
<organism evidence="2 3">
    <name type="scientific">Micromonospora cathayae</name>
    <dbReference type="NCBI Taxonomy" id="3028804"/>
    <lineage>
        <taxon>Bacteria</taxon>
        <taxon>Bacillati</taxon>
        <taxon>Actinomycetota</taxon>
        <taxon>Actinomycetes</taxon>
        <taxon>Micromonosporales</taxon>
        <taxon>Micromonosporaceae</taxon>
        <taxon>Micromonospora</taxon>
    </lineage>
</organism>
<dbReference type="Proteomes" id="UP001219605">
    <property type="component" value="Chromosome"/>
</dbReference>
<evidence type="ECO:0000313" key="2">
    <source>
        <dbReference type="EMBL" id="WDZ85816.1"/>
    </source>
</evidence>
<dbReference type="RefSeq" id="WP_275032570.1">
    <property type="nucleotide sequence ID" value="NZ_CP118615.1"/>
</dbReference>
<gene>
    <name evidence="2" type="ORF">PVK37_05120</name>
</gene>
<sequence>MSPRLTRRARRSTLALLTGAALATLLSVTSATAAPLAGTTRGGVGTAAVADVWMKDHPDDVGLQPHSLNPIWESPDIKVCHTAVECAVSQNPIAGVRNYLFIKFRNNGPYAGPVVESGVIEVFRTPSSGGSAWPDDWVQIGWMAVPSYPGVTTVTIPWDDVPGPGHFCLVARWVSPNDPMTFQSPDIGVTVRNNNNIAWRNVDSVPLVAGGLVQTRPYTIGNALTRATRNSLVFSEVGAPLRTAGGRLVADLGPALYERWLAGGKAGKGIRDVGRNQIEIVDPAQASLDNLTLNPKEKLTLQLNFSATTVTKEPIAVRVTQIGPNSLGQERADLGGVRYDVTVGQRAG</sequence>
<evidence type="ECO:0000313" key="3">
    <source>
        <dbReference type="Proteomes" id="UP001219605"/>
    </source>
</evidence>
<protein>
    <submittedName>
        <fullName evidence="2">Uncharacterized protein</fullName>
    </submittedName>
</protein>